<dbReference type="EMBL" id="JAAITT010000010">
    <property type="protein sequence ID" value="NSJ48882.1"/>
    <property type="molecule type" value="Genomic_DNA"/>
</dbReference>
<evidence type="ECO:0000256" key="2">
    <source>
        <dbReference type="ARBA" id="ARBA00023015"/>
    </source>
</evidence>
<dbReference type="GO" id="GO:0003700">
    <property type="term" value="F:DNA-binding transcription factor activity"/>
    <property type="evidence" value="ECO:0007669"/>
    <property type="project" value="InterPro"/>
</dbReference>
<evidence type="ECO:0000259" key="5">
    <source>
        <dbReference type="PROSITE" id="PS50931"/>
    </source>
</evidence>
<proteinExistence type="inferred from homology"/>
<comment type="similarity">
    <text evidence="1">Belongs to the LysR transcriptional regulatory family.</text>
</comment>
<gene>
    <name evidence="7" type="ORF">G5B36_09230</name>
    <name evidence="6" type="ORF">L0N08_18180</name>
</gene>
<keyword evidence="4" id="KW-0804">Transcription</keyword>
<dbReference type="PANTHER" id="PTHR30126">
    <property type="entry name" value="HTH-TYPE TRANSCRIPTIONAL REGULATOR"/>
    <property type="match status" value="1"/>
</dbReference>
<keyword evidence="8" id="KW-1185">Reference proteome</keyword>
<dbReference type="RefSeq" id="WP_117563413.1">
    <property type="nucleotide sequence ID" value="NZ_JAAITT010000010.1"/>
</dbReference>
<evidence type="ECO:0000313" key="7">
    <source>
        <dbReference type="EMBL" id="NSJ48882.1"/>
    </source>
</evidence>
<dbReference type="AlphaFoldDB" id="A0AAW5C1F0"/>
<dbReference type="SUPFAM" id="SSF46785">
    <property type="entry name" value="Winged helix' DNA-binding domain"/>
    <property type="match status" value="1"/>
</dbReference>
<dbReference type="GO" id="GO:0000976">
    <property type="term" value="F:transcription cis-regulatory region binding"/>
    <property type="evidence" value="ECO:0007669"/>
    <property type="project" value="TreeGrafter"/>
</dbReference>
<dbReference type="PROSITE" id="PS50931">
    <property type="entry name" value="HTH_LYSR"/>
    <property type="match status" value="1"/>
</dbReference>
<dbReference type="Pfam" id="PF03466">
    <property type="entry name" value="LysR_substrate"/>
    <property type="match status" value="1"/>
</dbReference>
<dbReference type="EMBL" id="JAKNGE010000023">
    <property type="protein sequence ID" value="MCG4747357.1"/>
    <property type="molecule type" value="Genomic_DNA"/>
</dbReference>
<keyword evidence="2" id="KW-0805">Transcription regulation</keyword>
<dbReference type="InterPro" id="IPR005119">
    <property type="entry name" value="LysR_subst-bd"/>
</dbReference>
<dbReference type="PRINTS" id="PR00039">
    <property type="entry name" value="HTHLYSR"/>
</dbReference>
<dbReference type="InterPro" id="IPR036388">
    <property type="entry name" value="WH-like_DNA-bd_sf"/>
</dbReference>
<dbReference type="Gene3D" id="3.40.190.290">
    <property type="match status" value="1"/>
</dbReference>
<evidence type="ECO:0000256" key="1">
    <source>
        <dbReference type="ARBA" id="ARBA00009437"/>
    </source>
</evidence>
<comment type="caution">
    <text evidence="6">The sequence shown here is derived from an EMBL/GenBank/DDBJ whole genome shotgun (WGS) entry which is preliminary data.</text>
</comment>
<evidence type="ECO:0000256" key="4">
    <source>
        <dbReference type="ARBA" id="ARBA00023163"/>
    </source>
</evidence>
<feature type="domain" description="HTH lysR-type" evidence="5">
    <location>
        <begin position="1"/>
        <end position="58"/>
    </location>
</feature>
<dbReference type="PANTHER" id="PTHR30126:SF39">
    <property type="entry name" value="HTH-TYPE TRANSCRIPTIONAL REGULATOR CYSL"/>
    <property type="match status" value="1"/>
</dbReference>
<evidence type="ECO:0000313" key="6">
    <source>
        <dbReference type="EMBL" id="MCG4747357.1"/>
    </source>
</evidence>
<reference evidence="7 8" key="1">
    <citation type="journal article" date="2020" name="Cell Host Microbe">
        <title>Functional and Genomic Variation between Human-Derived Isolates of Lachnospiraceae Reveals Inter- and Intra-Species Diversity.</title>
        <authorList>
            <person name="Sorbara M.T."/>
            <person name="Littmann E.R."/>
            <person name="Fontana E."/>
            <person name="Moody T.U."/>
            <person name="Kohout C.E."/>
            <person name="Gjonbalaj M."/>
            <person name="Eaton V."/>
            <person name="Seok R."/>
            <person name="Leiner I.M."/>
            <person name="Pamer E.G."/>
        </authorList>
    </citation>
    <scope>NUCLEOTIDE SEQUENCE [LARGE SCALE GENOMIC DNA]</scope>
    <source>
        <strain evidence="7 8">MSK.1.17</strain>
    </source>
</reference>
<dbReference type="Proteomes" id="UP000669239">
    <property type="component" value="Unassembled WGS sequence"/>
</dbReference>
<dbReference type="InterPro" id="IPR000847">
    <property type="entry name" value="LysR_HTH_N"/>
</dbReference>
<name>A0AAW5C1F0_9FIRM</name>
<evidence type="ECO:0000313" key="9">
    <source>
        <dbReference type="Proteomes" id="UP001299608"/>
    </source>
</evidence>
<keyword evidence="3" id="KW-0238">DNA-binding</keyword>
<protein>
    <submittedName>
        <fullName evidence="6">LysR family transcriptional regulator</fullName>
    </submittedName>
</protein>
<dbReference type="Gene3D" id="1.10.10.10">
    <property type="entry name" value="Winged helix-like DNA-binding domain superfamily/Winged helix DNA-binding domain"/>
    <property type="match status" value="1"/>
</dbReference>
<dbReference type="Pfam" id="PF00126">
    <property type="entry name" value="HTH_1"/>
    <property type="match status" value="1"/>
</dbReference>
<dbReference type="Proteomes" id="UP001299608">
    <property type="component" value="Unassembled WGS sequence"/>
</dbReference>
<evidence type="ECO:0000313" key="8">
    <source>
        <dbReference type="Proteomes" id="UP000669239"/>
    </source>
</evidence>
<evidence type="ECO:0000256" key="3">
    <source>
        <dbReference type="ARBA" id="ARBA00023125"/>
    </source>
</evidence>
<accession>A0AAW5C1F0</accession>
<dbReference type="InterPro" id="IPR036390">
    <property type="entry name" value="WH_DNA-bd_sf"/>
</dbReference>
<sequence length="295" mass="33488">MTLRHLRIFVAVAESLNMHAAAKQLYIAQPAISQAISELENHYNVRLFERLSKKIYITPAGSQFLFYAKHILSLFGELEQQMNDTTAYTEVKIGATITIGTCLMNHILHEFQSCYPQAEVRVSINTPDYLGPSLARNELDIALVESLPTSPDLIFEPFLDDEMVLVVSPDHKFAKTRYATLDEISAENYIAREPSSTPELFTNFMEIHNHILKSTWFCNNSETTKLAVINNYGITVISRRIVEQELNHGSLVEVALEGGPLSRKFYMVYHKNKFFTNALLDLKEICLDLEVTLPA</sequence>
<dbReference type="SUPFAM" id="SSF53850">
    <property type="entry name" value="Periplasmic binding protein-like II"/>
    <property type="match status" value="1"/>
</dbReference>
<reference evidence="7" key="2">
    <citation type="submission" date="2020-02" db="EMBL/GenBank/DDBJ databases">
        <authorList>
            <person name="Littmann E."/>
            <person name="Sorbara M."/>
        </authorList>
    </citation>
    <scope>NUCLEOTIDE SEQUENCE</scope>
    <source>
        <strain evidence="7">MSK.1.17</strain>
    </source>
</reference>
<organism evidence="6 9">
    <name type="scientific">Enterocloster aldenensis</name>
    <dbReference type="NCBI Taxonomy" id="358742"/>
    <lineage>
        <taxon>Bacteria</taxon>
        <taxon>Bacillati</taxon>
        <taxon>Bacillota</taxon>
        <taxon>Clostridia</taxon>
        <taxon>Lachnospirales</taxon>
        <taxon>Lachnospiraceae</taxon>
        <taxon>Enterocloster</taxon>
    </lineage>
</organism>
<reference evidence="6" key="3">
    <citation type="submission" date="2022-01" db="EMBL/GenBank/DDBJ databases">
        <title>Collection of gut derived symbiotic bacterial strains cultured from healthy donors.</title>
        <authorList>
            <person name="Lin H."/>
            <person name="Kohout C."/>
            <person name="Waligurski E."/>
            <person name="Pamer E.G."/>
        </authorList>
    </citation>
    <scope>NUCLEOTIDE SEQUENCE</scope>
    <source>
        <strain evidence="6">DFI.6.55</strain>
    </source>
</reference>
<dbReference type="FunFam" id="1.10.10.10:FF:000001">
    <property type="entry name" value="LysR family transcriptional regulator"/>
    <property type="match status" value="1"/>
</dbReference>